<protein>
    <submittedName>
        <fullName evidence="1">Uncharacterized protein</fullName>
    </submittedName>
</protein>
<gene>
    <name evidence="1" type="ORF">F383_15235</name>
</gene>
<name>A0A0B0PSL2_GOSAR</name>
<evidence type="ECO:0000313" key="2">
    <source>
        <dbReference type="Proteomes" id="UP000032142"/>
    </source>
</evidence>
<evidence type="ECO:0000313" key="1">
    <source>
        <dbReference type="EMBL" id="KHG28025.1"/>
    </source>
</evidence>
<dbReference type="AlphaFoldDB" id="A0A0B0PSL2"/>
<proteinExistence type="predicted"/>
<organism evidence="1 2">
    <name type="scientific">Gossypium arboreum</name>
    <name type="common">Tree cotton</name>
    <name type="synonym">Gossypium nanking</name>
    <dbReference type="NCBI Taxonomy" id="29729"/>
    <lineage>
        <taxon>Eukaryota</taxon>
        <taxon>Viridiplantae</taxon>
        <taxon>Streptophyta</taxon>
        <taxon>Embryophyta</taxon>
        <taxon>Tracheophyta</taxon>
        <taxon>Spermatophyta</taxon>
        <taxon>Magnoliopsida</taxon>
        <taxon>eudicotyledons</taxon>
        <taxon>Gunneridae</taxon>
        <taxon>Pentapetalae</taxon>
        <taxon>rosids</taxon>
        <taxon>malvids</taxon>
        <taxon>Malvales</taxon>
        <taxon>Malvaceae</taxon>
        <taxon>Malvoideae</taxon>
        <taxon>Gossypium</taxon>
    </lineage>
</organism>
<sequence>MRHWVPICFGLTDETLGVNLYSVGHSYYFRFI</sequence>
<dbReference type="Proteomes" id="UP000032142">
    <property type="component" value="Unassembled WGS sequence"/>
</dbReference>
<keyword evidence="2" id="KW-1185">Reference proteome</keyword>
<accession>A0A0B0PSL2</accession>
<reference evidence="2" key="1">
    <citation type="submission" date="2014-09" db="EMBL/GenBank/DDBJ databases">
        <authorList>
            <person name="Mudge J."/>
            <person name="Ramaraj T."/>
            <person name="Lindquist I.E."/>
            <person name="Bharti A.K."/>
            <person name="Sundararajan A."/>
            <person name="Cameron C.T."/>
            <person name="Woodward J.E."/>
            <person name="May G.D."/>
            <person name="Brubaker C."/>
            <person name="Broadhvest J."/>
            <person name="Wilkins T.A."/>
        </authorList>
    </citation>
    <scope>NUCLEOTIDE SEQUENCE</scope>
    <source>
        <strain evidence="2">cv. AKA8401</strain>
    </source>
</reference>
<dbReference type="EMBL" id="KN443295">
    <property type="protein sequence ID" value="KHG28025.1"/>
    <property type="molecule type" value="Genomic_DNA"/>
</dbReference>